<evidence type="ECO:0000256" key="8">
    <source>
        <dbReference type="ARBA" id="ARBA00022692"/>
    </source>
</evidence>
<evidence type="ECO:0000256" key="13">
    <source>
        <dbReference type="SAM" id="Phobius"/>
    </source>
</evidence>
<evidence type="ECO:0000256" key="9">
    <source>
        <dbReference type="ARBA" id="ARBA00022989"/>
    </source>
</evidence>
<feature type="transmembrane region" description="Helical" evidence="13">
    <location>
        <begin position="54"/>
        <end position="79"/>
    </location>
</feature>
<feature type="transmembrane region" description="Helical" evidence="13">
    <location>
        <begin position="91"/>
        <end position="113"/>
    </location>
</feature>
<sequence>MKETYSLKEKYKQFLMILIPIFVTQIGIYSMNFFDTMMSGRYSSSDLAGVAIGSSIWVPIYTGLGGILLSITPITAQFLGAKNAKEVTFTIIQGVYIAIALGISIIIVGSFALDPILNGMNLESRVRMVAEKYLIALSFGIIPLFVYNVLRSFIDSLGKTKVSMVITLLALPINVFFNYLFIYGKGGFPALGGVGSGYATAVTYWLITIIAAVIIHKRPPFSTYNVFRRLPSISFPKWKEFCKIGLPIGLSIFFETSIFSAVTLMMSEYSSVTIAAHQAANNFASLLYMIPLSISMTLTIVVGFEVGADRFHDAEQYSRLGIFTAVTLSIISGVTLFIFRDKIALLYSHEPAVIQQTTQFLAFAAFFQLSDAIQAPVQGALRGYKDVNLSFIMALVSYWIIGLPLGFLLAKTTDLQAFGYWIGLITGLAFGAVTLFTRLVYVQKKIYSPHAKWQRSRS</sequence>
<keyword evidence="6" id="KW-0050">Antiport</keyword>
<dbReference type="CDD" id="cd13131">
    <property type="entry name" value="MATE_NorM_like"/>
    <property type="match status" value="1"/>
</dbReference>
<dbReference type="GO" id="GO:0015297">
    <property type="term" value="F:antiporter activity"/>
    <property type="evidence" value="ECO:0007669"/>
    <property type="project" value="UniProtKB-KW"/>
</dbReference>
<name>G9QNQ9_9BACI</name>
<reference evidence="14 15" key="1">
    <citation type="submission" date="2011-09" db="EMBL/GenBank/DDBJ databases">
        <title>The Genome Sequence of Bacillus smithii 7_3_47FAA.</title>
        <authorList>
            <consortium name="The Broad Institute Genome Sequencing Platform"/>
            <person name="Earl A."/>
            <person name="Ward D."/>
            <person name="Feldgarden M."/>
            <person name="Gevers D."/>
            <person name="Daigneault M."/>
            <person name="Strauss J."/>
            <person name="Allen-Vercoe E."/>
            <person name="Young S.K."/>
            <person name="Zeng Q."/>
            <person name="Gargeya S."/>
            <person name="Fitzgerald M."/>
            <person name="Haas B."/>
            <person name="Abouelleil A."/>
            <person name="Alvarado L."/>
            <person name="Arachchi H.M."/>
            <person name="Berlin A."/>
            <person name="Brown A."/>
            <person name="Chapman S.B."/>
            <person name="Chen Z."/>
            <person name="Dunbar C."/>
            <person name="Freedman E."/>
            <person name="Gearin G."/>
            <person name="Goldberg J."/>
            <person name="Griggs A."/>
            <person name="Gujja S."/>
            <person name="Heiman D."/>
            <person name="Howarth C."/>
            <person name="Larson L."/>
            <person name="Lui A."/>
            <person name="MacDonald P.J.P."/>
            <person name="Montmayeur A."/>
            <person name="Murphy C."/>
            <person name="Neiman D."/>
            <person name="Pearson M."/>
            <person name="Priest M."/>
            <person name="Roberts A."/>
            <person name="Saif S."/>
            <person name="Shea T."/>
            <person name="Shenoy N."/>
            <person name="Sisk P."/>
            <person name="Stolte C."/>
            <person name="Sykes S."/>
            <person name="Wortman J."/>
            <person name="Nusbaum C."/>
            <person name="Birren B."/>
        </authorList>
    </citation>
    <scope>NUCLEOTIDE SEQUENCE [LARGE SCALE GENOMIC DNA]</scope>
    <source>
        <strain evidence="14 15">7_3_47FAA</strain>
    </source>
</reference>
<gene>
    <name evidence="14" type="ORF">HMPREF1015_03055</name>
</gene>
<feature type="transmembrane region" description="Helical" evidence="13">
    <location>
        <begin position="286"/>
        <end position="308"/>
    </location>
</feature>
<dbReference type="HOGENOM" id="CLU_012893_6_0_9"/>
<evidence type="ECO:0000256" key="1">
    <source>
        <dbReference type="ARBA" id="ARBA00003408"/>
    </source>
</evidence>
<protein>
    <recommendedName>
        <fullName evidence="4">Probable multidrug resistance protein NorM</fullName>
    </recommendedName>
    <alternativeName>
        <fullName evidence="12">Multidrug-efflux transporter</fullName>
    </alternativeName>
</protein>
<feature type="transmembrane region" description="Helical" evidence="13">
    <location>
        <begin position="420"/>
        <end position="441"/>
    </location>
</feature>
<accession>G9QNQ9</accession>
<dbReference type="GO" id="GO:0042910">
    <property type="term" value="F:xenobiotic transmembrane transporter activity"/>
    <property type="evidence" value="ECO:0007669"/>
    <property type="project" value="InterPro"/>
</dbReference>
<dbReference type="PANTHER" id="PTHR43298:SF2">
    <property type="entry name" value="FMN_FAD EXPORTER YEEO-RELATED"/>
    <property type="match status" value="1"/>
</dbReference>
<dbReference type="InterPro" id="IPR048279">
    <property type="entry name" value="MdtK-like"/>
</dbReference>
<comment type="similarity">
    <text evidence="3">Belongs to the multi antimicrobial extrusion (MATE) (TC 2.A.66.1) family.</text>
</comment>
<evidence type="ECO:0000256" key="7">
    <source>
        <dbReference type="ARBA" id="ARBA00022475"/>
    </source>
</evidence>
<dbReference type="NCBIfam" id="TIGR00797">
    <property type="entry name" value="matE"/>
    <property type="match status" value="1"/>
</dbReference>
<evidence type="ECO:0000256" key="3">
    <source>
        <dbReference type="ARBA" id="ARBA00010199"/>
    </source>
</evidence>
<comment type="subcellular location">
    <subcellularLocation>
        <location evidence="2">Cell membrane</location>
        <topology evidence="2">Multi-pass membrane protein</topology>
    </subcellularLocation>
</comment>
<evidence type="ECO:0000256" key="5">
    <source>
        <dbReference type="ARBA" id="ARBA00022448"/>
    </source>
</evidence>
<keyword evidence="7" id="KW-1003">Cell membrane</keyword>
<feature type="transmembrane region" description="Helical" evidence="13">
    <location>
        <begin position="320"/>
        <end position="339"/>
    </location>
</feature>
<keyword evidence="10" id="KW-0406">Ion transport</keyword>
<evidence type="ECO:0000313" key="14">
    <source>
        <dbReference type="EMBL" id="EHL74981.1"/>
    </source>
</evidence>
<dbReference type="AlphaFoldDB" id="G9QNQ9"/>
<dbReference type="Pfam" id="PF01554">
    <property type="entry name" value="MatE"/>
    <property type="match status" value="2"/>
</dbReference>
<dbReference type="RefSeq" id="WP_003354968.1">
    <property type="nucleotide sequence ID" value="NZ_JH414761.1"/>
</dbReference>
<proteinExistence type="inferred from homology"/>
<evidence type="ECO:0000256" key="2">
    <source>
        <dbReference type="ARBA" id="ARBA00004651"/>
    </source>
</evidence>
<organism evidence="14 15">
    <name type="scientific">Bacillus smithii 7_3_47FAA</name>
    <dbReference type="NCBI Taxonomy" id="665952"/>
    <lineage>
        <taxon>Bacteria</taxon>
        <taxon>Bacillati</taxon>
        <taxon>Bacillota</taxon>
        <taxon>Bacilli</taxon>
        <taxon>Bacillales</taxon>
        <taxon>Bacillaceae</taxon>
        <taxon>Bacillus</taxon>
    </lineage>
</organism>
<dbReference type="EMBL" id="ACWF01000142">
    <property type="protein sequence ID" value="EHL74981.1"/>
    <property type="molecule type" value="Genomic_DNA"/>
</dbReference>
<feature type="transmembrane region" description="Helical" evidence="13">
    <location>
        <begin position="162"/>
        <end position="183"/>
    </location>
</feature>
<dbReference type="PATRIC" id="fig|665952.3.peg.2773"/>
<dbReference type="Proteomes" id="UP000011747">
    <property type="component" value="Unassembled WGS sequence"/>
</dbReference>
<feature type="transmembrane region" description="Helical" evidence="13">
    <location>
        <begin position="244"/>
        <end position="266"/>
    </location>
</feature>
<evidence type="ECO:0000256" key="10">
    <source>
        <dbReference type="ARBA" id="ARBA00023065"/>
    </source>
</evidence>
<feature type="transmembrane region" description="Helical" evidence="13">
    <location>
        <begin position="14"/>
        <end position="34"/>
    </location>
</feature>
<dbReference type="PIRSF" id="PIRSF006603">
    <property type="entry name" value="DinF"/>
    <property type="match status" value="1"/>
</dbReference>
<comment type="caution">
    <text evidence="14">The sequence shown here is derived from an EMBL/GenBank/DDBJ whole genome shotgun (WGS) entry which is preliminary data.</text>
</comment>
<dbReference type="PANTHER" id="PTHR43298">
    <property type="entry name" value="MULTIDRUG RESISTANCE PROTEIN NORM-RELATED"/>
    <property type="match status" value="1"/>
</dbReference>
<dbReference type="GO" id="GO:0005886">
    <property type="term" value="C:plasma membrane"/>
    <property type="evidence" value="ECO:0007669"/>
    <property type="project" value="UniProtKB-SubCell"/>
</dbReference>
<evidence type="ECO:0000256" key="4">
    <source>
        <dbReference type="ARBA" id="ARBA00020268"/>
    </source>
</evidence>
<keyword evidence="8 13" id="KW-0812">Transmembrane</keyword>
<feature type="transmembrane region" description="Helical" evidence="13">
    <location>
        <begin position="359"/>
        <end position="377"/>
    </location>
</feature>
<dbReference type="InterPro" id="IPR050222">
    <property type="entry name" value="MATE_MdtK"/>
</dbReference>
<keyword evidence="11 13" id="KW-0472">Membrane</keyword>
<evidence type="ECO:0000256" key="11">
    <source>
        <dbReference type="ARBA" id="ARBA00023136"/>
    </source>
</evidence>
<feature type="transmembrane region" description="Helical" evidence="13">
    <location>
        <begin position="133"/>
        <end position="150"/>
    </location>
</feature>
<keyword evidence="9 13" id="KW-1133">Transmembrane helix</keyword>
<dbReference type="GO" id="GO:0006811">
    <property type="term" value="P:monoatomic ion transport"/>
    <property type="evidence" value="ECO:0007669"/>
    <property type="project" value="UniProtKB-KW"/>
</dbReference>
<keyword evidence="5" id="KW-0813">Transport</keyword>
<feature type="transmembrane region" description="Helical" evidence="13">
    <location>
        <begin position="195"/>
        <end position="215"/>
    </location>
</feature>
<evidence type="ECO:0000256" key="12">
    <source>
        <dbReference type="ARBA" id="ARBA00031636"/>
    </source>
</evidence>
<keyword evidence="15" id="KW-1185">Reference proteome</keyword>
<dbReference type="InterPro" id="IPR002528">
    <property type="entry name" value="MATE_fam"/>
</dbReference>
<evidence type="ECO:0000313" key="15">
    <source>
        <dbReference type="Proteomes" id="UP000011747"/>
    </source>
</evidence>
<feature type="transmembrane region" description="Helical" evidence="13">
    <location>
        <begin position="389"/>
        <end position="408"/>
    </location>
</feature>
<comment type="function">
    <text evidence="1">Multidrug efflux pump.</text>
</comment>
<evidence type="ECO:0000256" key="6">
    <source>
        <dbReference type="ARBA" id="ARBA00022449"/>
    </source>
</evidence>